<dbReference type="PROSITE" id="PS50097">
    <property type="entry name" value="BTB"/>
    <property type="match status" value="1"/>
</dbReference>
<reference evidence="3 4" key="1">
    <citation type="submission" date="2023-08" db="EMBL/GenBank/DDBJ databases">
        <authorList>
            <person name="Palmer J.M."/>
        </authorList>
    </citation>
    <scope>NUCLEOTIDE SEQUENCE [LARGE SCALE GENOMIC DNA]</scope>
    <source>
        <strain evidence="3 4">TWF481</strain>
    </source>
</reference>
<gene>
    <name evidence="3" type="ORF">TWF481_003151</name>
</gene>
<keyword evidence="4" id="KW-1185">Reference proteome</keyword>
<dbReference type="Proteomes" id="UP001370758">
    <property type="component" value="Unassembled WGS sequence"/>
</dbReference>
<evidence type="ECO:0000313" key="4">
    <source>
        <dbReference type="Proteomes" id="UP001370758"/>
    </source>
</evidence>
<evidence type="ECO:0000259" key="2">
    <source>
        <dbReference type="PROSITE" id="PS50097"/>
    </source>
</evidence>
<comment type="caution">
    <text evidence="3">The sequence shown here is derived from an EMBL/GenBank/DDBJ whole genome shotgun (WGS) entry which is preliminary data.</text>
</comment>
<proteinExistence type="predicted"/>
<evidence type="ECO:0000313" key="3">
    <source>
        <dbReference type="EMBL" id="KAK6495123.1"/>
    </source>
</evidence>
<feature type="domain" description="BTB" evidence="2">
    <location>
        <begin position="49"/>
        <end position="76"/>
    </location>
</feature>
<accession>A0AAV9VR89</accession>
<feature type="region of interest" description="Disordered" evidence="1">
    <location>
        <begin position="1"/>
        <end position="30"/>
    </location>
</feature>
<dbReference type="InterPro" id="IPR000210">
    <property type="entry name" value="BTB/POZ_dom"/>
</dbReference>
<evidence type="ECO:0000256" key="1">
    <source>
        <dbReference type="SAM" id="MobiDB-lite"/>
    </source>
</evidence>
<sequence length="76" mass="8363">MSASGFHTRCDGDKRNHSSPKTIEPPIGLSPQEARELTLKSLVPGDMFADQVIKVGVKVYTLHKSIICSQSAYFQN</sequence>
<name>A0AAV9VR89_9PEZI</name>
<organism evidence="3 4">
    <name type="scientific">Arthrobotrys musiformis</name>
    <dbReference type="NCBI Taxonomy" id="47236"/>
    <lineage>
        <taxon>Eukaryota</taxon>
        <taxon>Fungi</taxon>
        <taxon>Dikarya</taxon>
        <taxon>Ascomycota</taxon>
        <taxon>Pezizomycotina</taxon>
        <taxon>Orbiliomycetes</taxon>
        <taxon>Orbiliales</taxon>
        <taxon>Orbiliaceae</taxon>
        <taxon>Arthrobotrys</taxon>
    </lineage>
</organism>
<protein>
    <recommendedName>
        <fullName evidence="2">BTB domain-containing protein</fullName>
    </recommendedName>
</protein>
<dbReference type="EMBL" id="JAVHJL010000013">
    <property type="protein sequence ID" value="KAK6495123.1"/>
    <property type="molecule type" value="Genomic_DNA"/>
</dbReference>
<dbReference type="AlphaFoldDB" id="A0AAV9VR89"/>